<dbReference type="InterPro" id="IPR000600">
    <property type="entry name" value="ROK"/>
</dbReference>
<accession>A0A3N2DZQ3</accession>
<dbReference type="GO" id="GO:0004396">
    <property type="term" value="F:hexokinase activity"/>
    <property type="evidence" value="ECO:0007669"/>
    <property type="project" value="TreeGrafter"/>
</dbReference>
<keyword evidence="2" id="KW-0418">Kinase</keyword>
<dbReference type="PRINTS" id="PR00475">
    <property type="entry name" value="HEXOKINASE"/>
</dbReference>
<dbReference type="Pfam" id="PF00480">
    <property type="entry name" value="ROK"/>
    <property type="match status" value="1"/>
</dbReference>
<dbReference type="EMBL" id="RKHR01000003">
    <property type="protein sequence ID" value="ROS05346.1"/>
    <property type="molecule type" value="Genomic_DNA"/>
</dbReference>
<comment type="caution">
    <text evidence="2">The sequence shown here is derived from an EMBL/GenBank/DDBJ whole genome shotgun (WGS) entry which is preliminary data.</text>
</comment>
<dbReference type="AlphaFoldDB" id="A0A3N2DZQ3"/>
<dbReference type="PANTHER" id="PTHR18964">
    <property type="entry name" value="ROK (REPRESSOR, ORF, KINASE) FAMILY"/>
    <property type="match status" value="1"/>
</dbReference>
<sequence length="308" mass="33035">MSVVGLRRLGIDLGGTKIEAQLFSLEGECLWRHREPTPLDIAGTERRYQDTLDTLCGLVSAARQWSDVAFTIGLATPGSHNDATGLMQNCNSTCLNGRALQLDLERRLKQPIKMANDADCMLLSEVVDGAAHGAASAFGVILGTGVGGAVAVHNQLLSGPNAICGEWGHNPVPVLPGHAMGRDCYCGKRDCLETHLSGVGLAESYRRIAGDASLVLEGKQIAASDDANCRQAMEQYFDMLAACLAQVINILDPHVIVFAGGVSRLPNLLVELEQRLPKFVFIDRLNTRLVLSQYGDASGARGAAWLWN</sequence>
<gene>
    <name evidence="2" type="ORF">EDC56_0876</name>
</gene>
<dbReference type="PROSITE" id="PS01125">
    <property type="entry name" value="ROK"/>
    <property type="match status" value="1"/>
</dbReference>
<dbReference type="OrthoDB" id="9810372at2"/>
<keyword evidence="1" id="KW-0119">Carbohydrate metabolism</keyword>
<name>A0A3N2DZQ3_9GAMM</name>
<keyword evidence="3" id="KW-1185">Reference proteome</keyword>
<dbReference type="InterPro" id="IPR049874">
    <property type="entry name" value="ROK_cs"/>
</dbReference>
<dbReference type="Gene3D" id="3.30.420.40">
    <property type="match status" value="2"/>
</dbReference>
<dbReference type="SUPFAM" id="SSF53067">
    <property type="entry name" value="Actin-like ATPase domain"/>
    <property type="match status" value="1"/>
</dbReference>
<keyword evidence="2" id="KW-0808">Transferase</keyword>
<evidence type="ECO:0000313" key="2">
    <source>
        <dbReference type="EMBL" id="ROS05346.1"/>
    </source>
</evidence>
<protein>
    <submittedName>
        <fullName evidence="2">N-acetylglucosamine kinase</fullName>
    </submittedName>
</protein>
<dbReference type="RefSeq" id="WP_123711263.1">
    <property type="nucleotide sequence ID" value="NZ_RKHR01000003.1"/>
</dbReference>
<proteinExistence type="predicted"/>
<evidence type="ECO:0000256" key="1">
    <source>
        <dbReference type="ARBA" id="ARBA00023277"/>
    </source>
</evidence>
<dbReference type="InterPro" id="IPR043129">
    <property type="entry name" value="ATPase_NBD"/>
</dbReference>
<evidence type="ECO:0000313" key="3">
    <source>
        <dbReference type="Proteomes" id="UP000275394"/>
    </source>
</evidence>
<dbReference type="Proteomes" id="UP000275394">
    <property type="component" value="Unassembled WGS sequence"/>
</dbReference>
<reference evidence="2 3" key="1">
    <citation type="submission" date="2018-11" db="EMBL/GenBank/DDBJ databases">
        <title>Genomic Encyclopedia of Type Strains, Phase IV (KMG-IV): sequencing the most valuable type-strain genomes for metagenomic binning, comparative biology and taxonomic classification.</title>
        <authorList>
            <person name="Goeker M."/>
        </authorList>
    </citation>
    <scope>NUCLEOTIDE SEQUENCE [LARGE SCALE GENOMIC DNA]</scope>
    <source>
        <strain evidence="2 3">DSM 100316</strain>
    </source>
</reference>
<dbReference type="PANTHER" id="PTHR18964:SF174">
    <property type="entry name" value="D-ALLOSE KINASE-RELATED"/>
    <property type="match status" value="1"/>
</dbReference>
<organism evidence="2 3">
    <name type="scientific">Sinobacterium caligoides</name>
    <dbReference type="NCBI Taxonomy" id="933926"/>
    <lineage>
        <taxon>Bacteria</taxon>
        <taxon>Pseudomonadati</taxon>
        <taxon>Pseudomonadota</taxon>
        <taxon>Gammaproteobacteria</taxon>
        <taxon>Cellvibrionales</taxon>
        <taxon>Spongiibacteraceae</taxon>
        <taxon>Sinobacterium</taxon>
    </lineage>
</organism>